<proteinExistence type="predicted"/>
<accession>A0A6M3KLA0</accession>
<evidence type="ECO:0000313" key="1">
    <source>
        <dbReference type="EMBL" id="QJA82394.1"/>
    </source>
</evidence>
<name>A0A6M3KLA0_9ZZZZ</name>
<dbReference type="AlphaFoldDB" id="A0A6M3KLA0"/>
<dbReference type="EMBL" id="MT142486">
    <property type="protein sequence ID" value="QJA82394.1"/>
    <property type="molecule type" value="Genomic_DNA"/>
</dbReference>
<gene>
    <name evidence="1" type="ORF">MM415A00409_0020</name>
</gene>
<reference evidence="1" key="1">
    <citation type="submission" date="2020-03" db="EMBL/GenBank/DDBJ databases">
        <title>The deep terrestrial virosphere.</title>
        <authorList>
            <person name="Holmfeldt K."/>
            <person name="Nilsson E."/>
            <person name="Simone D."/>
            <person name="Lopez-Fernandez M."/>
            <person name="Wu X."/>
            <person name="de Brujin I."/>
            <person name="Lundin D."/>
            <person name="Andersson A."/>
            <person name="Bertilsson S."/>
            <person name="Dopson M."/>
        </authorList>
    </citation>
    <scope>NUCLEOTIDE SEQUENCE</scope>
    <source>
        <strain evidence="1">MM415A00409</strain>
    </source>
</reference>
<organism evidence="1">
    <name type="scientific">viral metagenome</name>
    <dbReference type="NCBI Taxonomy" id="1070528"/>
    <lineage>
        <taxon>unclassified sequences</taxon>
        <taxon>metagenomes</taxon>
        <taxon>organismal metagenomes</taxon>
    </lineage>
</organism>
<protein>
    <submittedName>
        <fullName evidence="1">Uncharacterized protein</fullName>
    </submittedName>
</protein>
<sequence length="189" mass="22429">MEEGSMTVDERGESPVYSYILRARHHYFVGHVKAPLMNGLINIATLPLRIGFVEKLVLLKEVWHIVRSVYRYPYPTKENTKKHDTHALIDLWDEFFNYDTNVTRRPLFLALRRISCCEVEHDNHYSQRITWFMKRAAEKYMLGEWNPLQEWCPMQEWNDPKVIEAVLKAREEFQKYLTVGGVPIGEIET</sequence>